<accession>A0A6B8KL14</accession>
<dbReference type="NCBIfam" id="TIGR01730">
    <property type="entry name" value="RND_mfp"/>
    <property type="match status" value="1"/>
</dbReference>
<evidence type="ECO:0000259" key="4">
    <source>
        <dbReference type="Pfam" id="PF25917"/>
    </source>
</evidence>
<evidence type="ECO:0000256" key="2">
    <source>
        <dbReference type="SAM" id="Coils"/>
    </source>
</evidence>
<dbReference type="Proteomes" id="UP000309061">
    <property type="component" value="Chromosome"/>
</dbReference>
<keyword evidence="3" id="KW-0732">Signal</keyword>
<dbReference type="AlphaFoldDB" id="A0A6B8KL14"/>
<feature type="domain" description="CusB-like beta-barrel" evidence="5">
    <location>
        <begin position="213"/>
        <end position="283"/>
    </location>
</feature>
<dbReference type="GO" id="GO:0015562">
    <property type="term" value="F:efflux transmembrane transporter activity"/>
    <property type="evidence" value="ECO:0007669"/>
    <property type="project" value="TreeGrafter"/>
</dbReference>
<dbReference type="KEGG" id="mhey:H2LOC_020375"/>
<sequence>MQRLFSLFAPLLTAALAAAALGGCDSKPRAADRAPDRPALVSIIHFAPQSRAREFTAAIRPRIESDLGFRVAGKVVRRLVEVGQRVKAGAILAALDDADLKLQKEQADAEYAASNVVQMQTTADETRAARLKQQGWTAQAALDRAHAAAQEARSRNQRAARAVELARNSLDYAVLRADADGVVTQTSIEPGQVVAAGAPAVRIARDGEMEAAVALPESYANAAGEGEARLFLWSRPDKTYRAKLRELSPSADPATRNFAARFSILDPDPAISLGMSATLVIAGRSETPAIGVPLSALFNQGEGAGLWRVDAEGGLSLIPVSVLRYEADRAIVSGPLEEGDKYVVLGVQKLDPAQRVRVIVQN</sequence>
<dbReference type="PANTHER" id="PTHR30469:SF18">
    <property type="entry name" value="RESISTANCE-NODULATION-CELL DIVISION (RND) EFFLUX MEMBRANE FUSION PROTEIN-RELATED"/>
    <property type="match status" value="1"/>
</dbReference>
<dbReference type="Pfam" id="PF25954">
    <property type="entry name" value="Beta-barrel_RND_2"/>
    <property type="match status" value="1"/>
</dbReference>
<dbReference type="Gene3D" id="2.40.30.170">
    <property type="match status" value="1"/>
</dbReference>
<evidence type="ECO:0000313" key="7">
    <source>
        <dbReference type="Proteomes" id="UP000309061"/>
    </source>
</evidence>
<dbReference type="EMBL" id="CP046052">
    <property type="protein sequence ID" value="QGM47841.1"/>
    <property type="molecule type" value="Genomic_DNA"/>
</dbReference>
<feature type="signal peptide" evidence="3">
    <location>
        <begin position="1"/>
        <end position="19"/>
    </location>
</feature>
<proteinExistence type="inferred from homology"/>
<feature type="chain" id="PRO_5025579800" evidence="3">
    <location>
        <begin position="20"/>
        <end position="362"/>
    </location>
</feature>
<reference evidence="6 7" key="1">
    <citation type="submission" date="2019-11" db="EMBL/GenBank/DDBJ databases">
        <title>The genome sequence of Methylocystis heyeri.</title>
        <authorList>
            <person name="Oshkin I.Y."/>
            <person name="Miroshnikov K."/>
            <person name="Dedysh S.N."/>
        </authorList>
    </citation>
    <scope>NUCLEOTIDE SEQUENCE [LARGE SCALE GENOMIC DNA]</scope>
    <source>
        <strain evidence="6 7">H2</strain>
    </source>
</reference>
<dbReference type="GO" id="GO:1990281">
    <property type="term" value="C:efflux pump complex"/>
    <property type="evidence" value="ECO:0007669"/>
    <property type="project" value="TreeGrafter"/>
</dbReference>
<dbReference type="Pfam" id="PF25917">
    <property type="entry name" value="BSH_RND"/>
    <property type="match status" value="1"/>
</dbReference>
<dbReference type="InterPro" id="IPR058625">
    <property type="entry name" value="MdtA-like_BSH"/>
</dbReference>
<feature type="coiled-coil region" evidence="2">
    <location>
        <begin position="142"/>
        <end position="169"/>
    </location>
</feature>
<gene>
    <name evidence="6" type="ORF">H2LOC_020375</name>
</gene>
<keyword evidence="7" id="KW-1185">Reference proteome</keyword>
<organism evidence="6 7">
    <name type="scientific">Methylocystis heyeri</name>
    <dbReference type="NCBI Taxonomy" id="391905"/>
    <lineage>
        <taxon>Bacteria</taxon>
        <taxon>Pseudomonadati</taxon>
        <taxon>Pseudomonadota</taxon>
        <taxon>Alphaproteobacteria</taxon>
        <taxon>Hyphomicrobiales</taxon>
        <taxon>Methylocystaceae</taxon>
        <taxon>Methylocystis</taxon>
    </lineage>
</organism>
<dbReference type="SUPFAM" id="SSF111369">
    <property type="entry name" value="HlyD-like secretion proteins"/>
    <property type="match status" value="1"/>
</dbReference>
<dbReference type="Gene3D" id="2.40.50.100">
    <property type="match status" value="1"/>
</dbReference>
<dbReference type="Gene3D" id="2.40.420.20">
    <property type="match status" value="1"/>
</dbReference>
<evidence type="ECO:0000259" key="5">
    <source>
        <dbReference type="Pfam" id="PF25954"/>
    </source>
</evidence>
<dbReference type="OrthoDB" id="9813967at2"/>
<evidence type="ECO:0000313" key="6">
    <source>
        <dbReference type="EMBL" id="QGM47841.1"/>
    </source>
</evidence>
<evidence type="ECO:0000256" key="1">
    <source>
        <dbReference type="ARBA" id="ARBA00009477"/>
    </source>
</evidence>
<dbReference type="Gene3D" id="1.10.287.470">
    <property type="entry name" value="Helix hairpin bin"/>
    <property type="match status" value="1"/>
</dbReference>
<evidence type="ECO:0000256" key="3">
    <source>
        <dbReference type="SAM" id="SignalP"/>
    </source>
</evidence>
<protein>
    <submittedName>
        <fullName evidence="6">Efflux RND transporter periplasmic adaptor subunit</fullName>
    </submittedName>
</protein>
<dbReference type="RefSeq" id="WP_154331739.1">
    <property type="nucleotide sequence ID" value="NZ_CP046052.1"/>
</dbReference>
<dbReference type="PANTHER" id="PTHR30469">
    <property type="entry name" value="MULTIDRUG RESISTANCE PROTEIN MDTA"/>
    <property type="match status" value="1"/>
</dbReference>
<dbReference type="InterPro" id="IPR058792">
    <property type="entry name" value="Beta-barrel_RND_2"/>
</dbReference>
<keyword evidence="2" id="KW-0175">Coiled coil</keyword>
<name>A0A6B8KL14_9HYPH</name>
<dbReference type="InterPro" id="IPR006143">
    <property type="entry name" value="RND_pump_MFP"/>
</dbReference>
<comment type="similarity">
    <text evidence="1">Belongs to the membrane fusion protein (MFP) (TC 8.A.1) family.</text>
</comment>
<feature type="domain" description="Multidrug resistance protein MdtA-like barrel-sandwich hybrid" evidence="4">
    <location>
        <begin position="67"/>
        <end position="200"/>
    </location>
</feature>
<dbReference type="PROSITE" id="PS51257">
    <property type="entry name" value="PROKAR_LIPOPROTEIN"/>
    <property type="match status" value="1"/>
</dbReference>